<protein>
    <submittedName>
        <fullName evidence="1">Uncharacterized protein</fullName>
    </submittedName>
</protein>
<evidence type="ECO:0000313" key="2">
    <source>
        <dbReference type="Proteomes" id="UP000683360"/>
    </source>
</evidence>
<organism evidence="1 2">
    <name type="scientific">Mytilus edulis</name>
    <name type="common">Blue mussel</name>
    <dbReference type="NCBI Taxonomy" id="6550"/>
    <lineage>
        <taxon>Eukaryota</taxon>
        <taxon>Metazoa</taxon>
        <taxon>Spiralia</taxon>
        <taxon>Lophotrochozoa</taxon>
        <taxon>Mollusca</taxon>
        <taxon>Bivalvia</taxon>
        <taxon>Autobranchia</taxon>
        <taxon>Pteriomorphia</taxon>
        <taxon>Mytilida</taxon>
        <taxon>Mytiloidea</taxon>
        <taxon>Mytilidae</taxon>
        <taxon>Mytilinae</taxon>
        <taxon>Mytilus</taxon>
    </lineage>
</organism>
<dbReference type="OrthoDB" id="6138780at2759"/>
<evidence type="ECO:0000313" key="1">
    <source>
        <dbReference type="EMBL" id="CAG2200421.1"/>
    </source>
</evidence>
<reference evidence="1" key="1">
    <citation type="submission" date="2021-03" db="EMBL/GenBank/DDBJ databases">
        <authorList>
            <person name="Bekaert M."/>
        </authorList>
    </citation>
    <scope>NUCLEOTIDE SEQUENCE</scope>
</reference>
<gene>
    <name evidence="1" type="ORF">MEDL_15078</name>
</gene>
<proteinExistence type="predicted"/>
<dbReference type="EMBL" id="CAJPWZ010000745">
    <property type="protein sequence ID" value="CAG2200421.1"/>
    <property type="molecule type" value="Genomic_DNA"/>
</dbReference>
<comment type="caution">
    <text evidence="1">The sequence shown here is derived from an EMBL/GenBank/DDBJ whole genome shotgun (WGS) entry which is preliminary data.</text>
</comment>
<name>A0A8S3R085_MYTED</name>
<accession>A0A8S3R085</accession>
<keyword evidence="2" id="KW-1185">Reference proteome</keyword>
<dbReference type="AlphaFoldDB" id="A0A8S3R085"/>
<dbReference type="Proteomes" id="UP000683360">
    <property type="component" value="Unassembled WGS sequence"/>
</dbReference>
<sequence>MEEWNGILQFKHFNIVQTIRFHLLGLEIKFDIKAVASMEVYTSIGEEKLSAKTEIDILNDMIELKDIFERFRNLINDSMNAIIDYLSSNVHKLLSQLLMSTSELRAIVTNLKNDKTSLKGILNSIKPLWGKFTSIKQTVTHLLDELEFHTGIFAVNFTRLLRGETSRIGRNIDSTIDKITSKVLSLIKSYTGIGFRFTAFVKIFSLEFSSMGVELVYSIQNLGQCNKFRKAYELLHGEPAIRVLATSGKTIALGFFMSLDRNVALSIAIGDSKFVVHAHIDLSVFGMQSFGDLFISNNGLSAIIECKIWNVFFARVTMSAEPVRKWYDLTFALIGTFLATSQNQGPLTGCKLGLTIAQIVVDKARVVLDVAEGILEIAKFSLEVAKSGLEVAKRAIEVALNESTRYRNEIKILIRTQQFYNMTLESAGISEEFAYNDYNLTIDDLNAVLEDVKKNVKEDSVVSEIFNVTKFAYNMIDSGIDQANSIPLINVWILEMENNTFHFFDANECSNFQDCLQYAFSILYDLFSDESIAKMS</sequence>